<evidence type="ECO:0000256" key="3">
    <source>
        <dbReference type="ARBA" id="ARBA00022679"/>
    </source>
</evidence>
<dbReference type="STRING" id="584708.Apau_1816"/>
<dbReference type="AlphaFoldDB" id="E3CVX7"/>
<dbReference type="PIRSF" id="PIRSF000390">
    <property type="entry name" value="PLP_StrS"/>
    <property type="match status" value="1"/>
</dbReference>
<dbReference type="InterPro" id="IPR015422">
    <property type="entry name" value="PyrdxlP-dep_Trfase_small"/>
</dbReference>
<dbReference type="GO" id="GO:0000271">
    <property type="term" value="P:polysaccharide biosynthetic process"/>
    <property type="evidence" value="ECO:0007669"/>
    <property type="project" value="TreeGrafter"/>
</dbReference>
<dbReference type="Proteomes" id="UP000005096">
    <property type="component" value="Chromosome"/>
</dbReference>
<dbReference type="SUPFAM" id="SSF53383">
    <property type="entry name" value="PLP-dependent transferases"/>
    <property type="match status" value="1"/>
</dbReference>
<dbReference type="PANTHER" id="PTHR30244:SF30">
    <property type="entry name" value="BLR5990 PROTEIN"/>
    <property type="match status" value="1"/>
</dbReference>
<dbReference type="Gene3D" id="3.40.640.10">
    <property type="entry name" value="Type I PLP-dependent aspartate aminotransferase-like (Major domain)"/>
    <property type="match status" value="1"/>
</dbReference>
<feature type="active site" description="Proton acceptor" evidence="6">
    <location>
        <position position="191"/>
    </location>
</feature>
<dbReference type="InterPro" id="IPR000653">
    <property type="entry name" value="DegT/StrS_aminotransferase"/>
</dbReference>
<dbReference type="HOGENOM" id="CLU_033332_2_1_0"/>
<dbReference type="GO" id="GO:0030170">
    <property type="term" value="F:pyridoxal phosphate binding"/>
    <property type="evidence" value="ECO:0007669"/>
    <property type="project" value="TreeGrafter"/>
</dbReference>
<dbReference type="CDD" id="cd00616">
    <property type="entry name" value="AHBA_syn"/>
    <property type="match status" value="1"/>
</dbReference>
<dbReference type="GO" id="GO:0008483">
    <property type="term" value="F:transaminase activity"/>
    <property type="evidence" value="ECO:0007669"/>
    <property type="project" value="UniProtKB-KW"/>
</dbReference>
<protein>
    <submittedName>
        <fullName evidence="9">DegT/DnrJ/EryC1/StrS aminotransferase</fullName>
    </submittedName>
</protein>
<feature type="modified residue" description="N6-(pyridoxal phosphate)lysine" evidence="7">
    <location>
        <position position="191"/>
    </location>
</feature>
<keyword evidence="2 9" id="KW-0032">Aminotransferase</keyword>
<dbReference type="Pfam" id="PF01041">
    <property type="entry name" value="DegT_DnrJ_EryC1"/>
    <property type="match status" value="1"/>
</dbReference>
<dbReference type="Gene3D" id="3.90.1150.10">
    <property type="entry name" value="Aspartate Aminotransferase, domain 1"/>
    <property type="match status" value="1"/>
</dbReference>
<evidence type="ECO:0000256" key="6">
    <source>
        <dbReference type="PIRSR" id="PIRSR000390-1"/>
    </source>
</evidence>
<evidence type="ECO:0000256" key="2">
    <source>
        <dbReference type="ARBA" id="ARBA00022576"/>
    </source>
</evidence>
<dbReference type="OrthoDB" id="9810913at2"/>
<organism evidence="9 10">
    <name type="scientific">Aminomonas paucivorans DSM 12260</name>
    <dbReference type="NCBI Taxonomy" id="584708"/>
    <lineage>
        <taxon>Bacteria</taxon>
        <taxon>Thermotogati</taxon>
        <taxon>Synergistota</taxon>
        <taxon>Synergistia</taxon>
        <taxon>Synergistales</taxon>
        <taxon>Synergistaceae</taxon>
        <taxon>Aminomonas</taxon>
    </lineage>
</organism>
<gene>
    <name evidence="9" type="ORF">Apau_1816</name>
</gene>
<evidence type="ECO:0000256" key="1">
    <source>
        <dbReference type="ARBA" id="ARBA00001933"/>
    </source>
</evidence>
<evidence type="ECO:0000256" key="7">
    <source>
        <dbReference type="PIRSR" id="PIRSR000390-2"/>
    </source>
</evidence>
<dbReference type="EMBL" id="CM001022">
    <property type="protein sequence ID" value="EFQ24232.1"/>
    <property type="molecule type" value="Genomic_DNA"/>
</dbReference>
<dbReference type="InterPro" id="IPR015424">
    <property type="entry name" value="PyrdxlP-dep_Trfase"/>
</dbReference>
<dbReference type="FunFam" id="3.40.640.10:FF:000090">
    <property type="entry name" value="Pyridoxal phosphate-dependent aminotransferase"/>
    <property type="match status" value="1"/>
</dbReference>
<keyword evidence="3 9" id="KW-0808">Transferase</keyword>
<name>E3CVX7_9BACT</name>
<dbReference type="InterPro" id="IPR015421">
    <property type="entry name" value="PyrdxlP-dep_Trfase_major"/>
</dbReference>
<dbReference type="RefSeq" id="WP_006301461.1">
    <property type="nucleotide sequence ID" value="NZ_CM001022.1"/>
</dbReference>
<keyword evidence="10" id="KW-1185">Reference proteome</keyword>
<keyword evidence="4 7" id="KW-0663">Pyridoxal phosphate</keyword>
<dbReference type="PANTHER" id="PTHR30244">
    <property type="entry name" value="TRANSAMINASE"/>
    <property type="match status" value="1"/>
</dbReference>
<evidence type="ECO:0000256" key="4">
    <source>
        <dbReference type="ARBA" id="ARBA00022898"/>
    </source>
</evidence>
<reference evidence="9 10" key="1">
    <citation type="journal article" date="2010" name="Stand. Genomic Sci.">
        <title>Non-contiguous finished genome sequence of Aminomonas paucivorans type strain (GLU-3).</title>
        <authorList>
            <person name="Pitluck S."/>
            <person name="Yasawong M."/>
            <person name="Held B."/>
            <person name="Lapidus A."/>
            <person name="Nolan M."/>
            <person name="Copeland A."/>
            <person name="Lucas S."/>
            <person name="Del Rio T.G."/>
            <person name="Tice H."/>
            <person name="Cheng J.F."/>
            <person name="Chertkov O."/>
            <person name="Goodwin L."/>
            <person name="Tapia R."/>
            <person name="Han C."/>
            <person name="Liolios K."/>
            <person name="Ivanova N."/>
            <person name="Mavromatis K."/>
            <person name="Ovchinnikova G."/>
            <person name="Pati A."/>
            <person name="Chen A."/>
            <person name="Palaniappan K."/>
            <person name="Land M."/>
            <person name="Hauser L."/>
            <person name="Chang Y.J."/>
            <person name="Jeffries C.D."/>
            <person name="Pukall R."/>
            <person name="Spring S."/>
            <person name="Rohde M."/>
            <person name="Sikorski J."/>
            <person name="Goker M."/>
            <person name="Woyke T."/>
            <person name="Bristow J."/>
            <person name="Eisen J.A."/>
            <person name="Markowitz V."/>
            <person name="Hugenholtz P."/>
            <person name="Kyrpides N.C."/>
            <person name="Klenk H.P."/>
        </authorList>
    </citation>
    <scope>NUCLEOTIDE SEQUENCE [LARGE SCALE GENOMIC DNA]</scope>
    <source>
        <strain evidence="9 10">DSM 12260</strain>
    </source>
</reference>
<sequence>MNGGIPSKERSLLLDAPNLGELEKEYLCRCVDENYVSTVGPFVGEFEERFAAYVGCARAVSVQSGTAALHVALMVSGVGPGDEVICPALTFVATANPILYVGAVPVFVDVDPETWTLDPRGVERAITPRTKAVLPVHLYGVPCAMDELGELARRHGLTVIEDATESLGATYQGRMTGTFGHLGCFSFNGNKVLTTGGGGMIVTDDDELGGRIKHLVNQARDPQKGFWHTGLGWNYRMTNLEAALGLAQLQRLPGFLEKKRDFVGAYREILDDLPQVRFQQAPEGSLPSWWLPSVTLEGTASVSSAQEALRERGVPTRRVFQPLPALPQFAPFAKGTYPVAEHLFARGLNLPGSTCNDDGMIRFAAEALRRVLSEGDQ</sequence>
<evidence type="ECO:0000313" key="9">
    <source>
        <dbReference type="EMBL" id="EFQ24232.1"/>
    </source>
</evidence>
<proteinExistence type="inferred from homology"/>
<evidence type="ECO:0000256" key="5">
    <source>
        <dbReference type="ARBA" id="ARBA00037999"/>
    </source>
</evidence>
<dbReference type="PaxDb" id="584708-Apau_1816"/>
<comment type="similarity">
    <text evidence="5 8">Belongs to the DegT/DnrJ/EryC1 family.</text>
</comment>
<comment type="cofactor">
    <cofactor evidence="1">
        <name>pyridoxal 5'-phosphate</name>
        <dbReference type="ChEBI" id="CHEBI:597326"/>
    </cofactor>
</comment>
<dbReference type="eggNOG" id="COG0399">
    <property type="taxonomic scope" value="Bacteria"/>
</dbReference>
<accession>E3CVX7</accession>
<evidence type="ECO:0000256" key="8">
    <source>
        <dbReference type="RuleBase" id="RU004508"/>
    </source>
</evidence>
<evidence type="ECO:0000313" key="10">
    <source>
        <dbReference type="Proteomes" id="UP000005096"/>
    </source>
</evidence>